<proteinExistence type="predicted"/>
<evidence type="ECO:0000256" key="1">
    <source>
        <dbReference type="SAM" id="SignalP"/>
    </source>
</evidence>
<dbReference type="Proteomes" id="UP000477680">
    <property type="component" value="Chromosome"/>
</dbReference>
<organism evidence="2 3">
    <name type="scientific">Kineobactrum salinum</name>
    <dbReference type="NCBI Taxonomy" id="2708301"/>
    <lineage>
        <taxon>Bacteria</taxon>
        <taxon>Pseudomonadati</taxon>
        <taxon>Pseudomonadota</taxon>
        <taxon>Gammaproteobacteria</taxon>
        <taxon>Cellvibrionales</taxon>
        <taxon>Halieaceae</taxon>
        <taxon>Kineobactrum</taxon>
    </lineage>
</organism>
<dbReference type="GO" id="GO:0070573">
    <property type="term" value="F:metallodipeptidase activity"/>
    <property type="evidence" value="ECO:0007669"/>
    <property type="project" value="InterPro"/>
</dbReference>
<keyword evidence="3" id="KW-1185">Reference proteome</keyword>
<dbReference type="KEGG" id="kim:G3T16_07640"/>
<dbReference type="AlphaFoldDB" id="A0A6C0U746"/>
<dbReference type="Pfam" id="PF01244">
    <property type="entry name" value="Peptidase_M19"/>
    <property type="match status" value="1"/>
</dbReference>
<feature type="chain" id="PRO_5025468451" evidence="1">
    <location>
        <begin position="23"/>
        <end position="405"/>
    </location>
</feature>
<keyword evidence="1" id="KW-0732">Signal</keyword>
<dbReference type="EMBL" id="CP048711">
    <property type="protein sequence ID" value="QIB65294.1"/>
    <property type="molecule type" value="Genomic_DNA"/>
</dbReference>
<dbReference type="CDD" id="cd01301">
    <property type="entry name" value="rDP_like"/>
    <property type="match status" value="1"/>
</dbReference>
<sequence>MKHTLIALLTLAVLALAGPAHADDALRHARELLAEHPLIDGHNDLPYVIREHGRDVESWDLKGEVPGDTNIPKLRDGGVGGQFWSVYIPGTQEAREQGFARIQLEQIDIARRVLAKYPEVFHFSTSVADIEQAREQGKIASLLGMEGGHAIENSLGALRMFYALGVRYMTLTHSQSNDWADAAGQSEHNGLTDFGREVVREMNRLGMLVDLSHVTPKVMQDVLDVSEAPVIYSHSSAHELTPHMRNVPDAVLQRLPDNGGVVMASFIALFNTPGYAEWDAGFTRFRGDVQWGEPEYDGLYEAYIEEHPLPPATVSDVADHIEHIARVAGHDHVGIGSDFFGASEWMVEGLTDADDFPVLFAELVRRGWSDEQLIALSRGNILRAMRAAEQAAGRLQQQRGHRWPP</sequence>
<dbReference type="Gene3D" id="3.20.20.140">
    <property type="entry name" value="Metal-dependent hydrolases"/>
    <property type="match status" value="1"/>
</dbReference>
<protein>
    <submittedName>
        <fullName evidence="2">Membrane dipeptidase</fullName>
    </submittedName>
</protein>
<dbReference type="RefSeq" id="WP_163494534.1">
    <property type="nucleotide sequence ID" value="NZ_CP048711.1"/>
</dbReference>
<dbReference type="PANTHER" id="PTHR10443:SF12">
    <property type="entry name" value="DIPEPTIDASE"/>
    <property type="match status" value="1"/>
</dbReference>
<dbReference type="InterPro" id="IPR032466">
    <property type="entry name" value="Metal_Hydrolase"/>
</dbReference>
<feature type="signal peptide" evidence="1">
    <location>
        <begin position="1"/>
        <end position="22"/>
    </location>
</feature>
<gene>
    <name evidence="2" type="ORF">G3T16_07640</name>
</gene>
<reference evidence="2 3" key="1">
    <citation type="submission" date="2020-02" db="EMBL/GenBank/DDBJ databases">
        <title>Genome sequencing for Kineobactrum sp. M2.</title>
        <authorList>
            <person name="Park S.-J."/>
        </authorList>
    </citation>
    <scope>NUCLEOTIDE SEQUENCE [LARGE SCALE GENOMIC DNA]</scope>
    <source>
        <strain evidence="2 3">M2</strain>
    </source>
</reference>
<evidence type="ECO:0000313" key="3">
    <source>
        <dbReference type="Proteomes" id="UP000477680"/>
    </source>
</evidence>
<accession>A0A6C0U746</accession>
<dbReference type="PROSITE" id="PS51365">
    <property type="entry name" value="RENAL_DIPEPTIDASE_2"/>
    <property type="match status" value="1"/>
</dbReference>
<evidence type="ECO:0000313" key="2">
    <source>
        <dbReference type="EMBL" id="QIB65294.1"/>
    </source>
</evidence>
<name>A0A6C0U746_9GAMM</name>
<dbReference type="InterPro" id="IPR000180">
    <property type="entry name" value="Dipep_AS"/>
</dbReference>
<dbReference type="GO" id="GO:0006508">
    <property type="term" value="P:proteolysis"/>
    <property type="evidence" value="ECO:0007669"/>
    <property type="project" value="InterPro"/>
</dbReference>
<dbReference type="InterPro" id="IPR008257">
    <property type="entry name" value="Pept_M19"/>
</dbReference>
<dbReference type="PANTHER" id="PTHR10443">
    <property type="entry name" value="MICROSOMAL DIPEPTIDASE"/>
    <property type="match status" value="1"/>
</dbReference>
<dbReference type="PROSITE" id="PS00869">
    <property type="entry name" value="RENAL_DIPEPTIDASE_1"/>
    <property type="match status" value="1"/>
</dbReference>
<dbReference type="SUPFAM" id="SSF51556">
    <property type="entry name" value="Metallo-dependent hydrolases"/>
    <property type="match status" value="1"/>
</dbReference>